<reference evidence="6 8" key="1">
    <citation type="submission" date="2023-11" db="EMBL/GenBank/DDBJ databases">
        <title>Unpublished Manusciprt.</title>
        <authorList>
            <person name="Saticioglu I.B."/>
            <person name="Ay H."/>
            <person name="Ajmi N."/>
            <person name="Altun S."/>
            <person name="Duman M."/>
        </authorList>
    </citation>
    <scope>NUCLEOTIDE SEQUENCE</scope>
    <source>
        <strain evidence="5 8">Fl-33</strain>
        <strain evidence="6">Fl-77</strain>
    </source>
</reference>
<proteinExistence type="predicted"/>
<evidence type="ECO:0000313" key="5">
    <source>
        <dbReference type="EMBL" id="MDX6182441.1"/>
    </source>
</evidence>
<keyword evidence="8" id="KW-1185">Reference proteome</keyword>
<protein>
    <submittedName>
        <fullName evidence="6">Group III truncated hemoglobin</fullName>
    </submittedName>
</protein>
<dbReference type="Gene3D" id="1.10.490.10">
    <property type="entry name" value="Globins"/>
    <property type="match status" value="1"/>
</dbReference>
<dbReference type="InterPro" id="IPR001486">
    <property type="entry name" value="Hemoglobin_trunc"/>
</dbReference>
<comment type="caution">
    <text evidence="6">The sequence shown here is derived from an EMBL/GenBank/DDBJ whole genome shotgun (WGS) entry which is preliminary data.</text>
</comment>
<name>A0AAJ2S855_9FLAO</name>
<evidence type="ECO:0000256" key="2">
    <source>
        <dbReference type="ARBA" id="ARBA00022617"/>
    </source>
</evidence>
<sequence length="125" mass="14864">MDIKEDIKTEENIKTLIYAFYDIVRKDELLSPIFNEVIKKDWDTHLETMCRFWSTMLLYSRTYKGDPMSKHIPLILSNEHFERWFLLFTETVDKLFQGKTANDAKRAAENIGRIMQKVKGINTKN</sequence>
<gene>
    <name evidence="5" type="ORF">SGQ18_09735</name>
    <name evidence="6" type="ORF">SGQ44_07755</name>
</gene>
<dbReference type="EMBL" id="JAWXVH010000003">
    <property type="protein sequence ID" value="MDX6185646.1"/>
    <property type="molecule type" value="Genomic_DNA"/>
</dbReference>
<dbReference type="CDD" id="cd08916">
    <property type="entry name" value="TrHb3_P"/>
    <property type="match status" value="1"/>
</dbReference>
<evidence type="ECO:0000256" key="1">
    <source>
        <dbReference type="ARBA" id="ARBA00022448"/>
    </source>
</evidence>
<dbReference type="SUPFAM" id="SSF46458">
    <property type="entry name" value="Globin-like"/>
    <property type="match status" value="1"/>
</dbReference>
<keyword evidence="4" id="KW-0408">Iron</keyword>
<dbReference type="InterPro" id="IPR009050">
    <property type="entry name" value="Globin-like_sf"/>
</dbReference>
<accession>A0AAJ2S855</accession>
<dbReference type="AlphaFoldDB" id="A0AAJ2S855"/>
<evidence type="ECO:0000313" key="7">
    <source>
        <dbReference type="Proteomes" id="UP001270053"/>
    </source>
</evidence>
<evidence type="ECO:0000256" key="3">
    <source>
        <dbReference type="ARBA" id="ARBA00022723"/>
    </source>
</evidence>
<dbReference type="GO" id="GO:0020037">
    <property type="term" value="F:heme binding"/>
    <property type="evidence" value="ECO:0007669"/>
    <property type="project" value="InterPro"/>
</dbReference>
<dbReference type="GO" id="GO:0019825">
    <property type="term" value="F:oxygen binding"/>
    <property type="evidence" value="ECO:0007669"/>
    <property type="project" value="InterPro"/>
</dbReference>
<dbReference type="Pfam" id="PF01152">
    <property type="entry name" value="Bac_globin"/>
    <property type="match status" value="1"/>
</dbReference>
<dbReference type="GO" id="GO:0046872">
    <property type="term" value="F:metal ion binding"/>
    <property type="evidence" value="ECO:0007669"/>
    <property type="project" value="UniProtKB-KW"/>
</dbReference>
<dbReference type="Proteomes" id="UP001278738">
    <property type="component" value="Unassembled WGS sequence"/>
</dbReference>
<keyword evidence="2" id="KW-0349">Heme</keyword>
<evidence type="ECO:0000313" key="6">
    <source>
        <dbReference type="EMBL" id="MDX6185646.1"/>
    </source>
</evidence>
<dbReference type="InterPro" id="IPR012292">
    <property type="entry name" value="Globin/Proto"/>
</dbReference>
<evidence type="ECO:0000256" key="4">
    <source>
        <dbReference type="ARBA" id="ARBA00023004"/>
    </source>
</evidence>
<dbReference type="EMBL" id="JAWXVG010000003">
    <property type="protein sequence ID" value="MDX6182441.1"/>
    <property type="molecule type" value="Genomic_DNA"/>
</dbReference>
<dbReference type="RefSeq" id="WP_229974875.1">
    <property type="nucleotide sequence ID" value="NZ_CP087133.1"/>
</dbReference>
<keyword evidence="1" id="KW-0813">Transport</keyword>
<evidence type="ECO:0000313" key="8">
    <source>
        <dbReference type="Proteomes" id="UP001278738"/>
    </source>
</evidence>
<organism evidence="6 7">
    <name type="scientific">Flavobacterium flavipigmentatum</name>
    <dbReference type="NCBI Taxonomy" id="2893884"/>
    <lineage>
        <taxon>Bacteria</taxon>
        <taxon>Pseudomonadati</taxon>
        <taxon>Bacteroidota</taxon>
        <taxon>Flavobacteriia</taxon>
        <taxon>Flavobacteriales</taxon>
        <taxon>Flavobacteriaceae</taxon>
        <taxon>Flavobacterium</taxon>
    </lineage>
</organism>
<dbReference type="Proteomes" id="UP001270053">
    <property type="component" value="Unassembled WGS sequence"/>
</dbReference>
<keyword evidence="3" id="KW-0479">Metal-binding</keyword>